<dbReference type="EMBL" id="PGCL01000004">
    <property type="protein sequence ID" value="TAJ43676.1"/>
    <property type="molecule type" value="Genomic_DNA"/>
</dbReference>
<organism evidence="2 3">
    <name type="scientific">Methanofollis fontis</name>
    <dbReference type="NCBI Taxonomy" id="2052832"/>
    <lineage>
        <taxon>Archaea</taxon>
        <taxon>Methanobacteriati</taxon>
        <taxon>Methanobacteriota</taxon>
        <taxon>Stenosarchaea group</taxon>
        <taxon>Methanomicrobia</taxon>
        <taxon>Methanomicrobiales</taxon>
        <taxon>Methanomicrobiaceae</taxon>
        <taxon>Methanofollis</taxon>
    </lineage>
</organism>
<evidence type="ECO:0000313" key="3">
    <source>
        <dbReference type="Proteomes" id="UP000292580"/>
    </source>
</evidence>
<comment type="caution">
    <text evidence="2">The sequence shown here is derived from an EMBL/GenBank/DDBJ whole genome shotgun (WGS) entry which is preliminary data.</text>
</comment>
<dbReference type="Proteomes" id="UP000292580">
    <property type="component" value="Unassembled WGS sequence"/>
</dbReference>
<keyword evidence="1" id="KW-0472">Membrane</keyword>
<feature type="transmembrane region" description="Helical" evidence="1">
    <location>
        <begin position="193"/>
        <end position="215"/>
    </location>
</feature>
<sequence length="431" mass="47189">MDSLALPIDITVGTVGSGDPAPAIGRIDAILAHTPHTVTIGTAGTEGLDDFDLLVAFSDASESVLGPARQAGVPLLRVLDGGAVAEGPGAPRILEMLRSTDAYNAERVDGRRIRRVSREREAVLQAHLRSAGLEPDLLDPLASSLLPHYVRTRILADRYGLLHLGAGTAVYALSAAAITIVTLQALLFPAALFLIWIEVAFIAAVLLLLSAARILDWHRKWLDYRFLAERIRSAIFLCFVCIRCSVPGAHPGITLTHHADDWMSRAFEGLLDVRPLDYCSLAIPLEPLKQFLLSAWIDRQVDFYAATERHNRRCYELLLLAGEGFFIATLITAAAHASGAIHAGGALLAAATIVLPAVAATLSAIRTQREYRHNAERAAAMLRHLSSITLRIRRAERMGELCDLLEEANEVMLREQQEWRVVFRFRELEGV</sequence>
<feature type="transmembrane region" description="Helical" evidence="1">
    <location>
        <begin position="317"/>
        <end position="337"/>
    </location>
</feature>
<dbReference type="RefSeq" id="WP_130647450.1">
    <property type="nucleotide sequence ID" value="NZ_PGCL01000004.1"/>
</dbReference>
<keyword evidence="3" id="KW-1185">Reference proteome</keyword>
<proteinExistence type="predicted"/>
<dbReference type="AlphaFoldDB" id="A0A483CLJ1"/>
<keyword evidence="1" id="KW-1133">Transmembrane helix</keyword>
<feature type="transmembrane region" description="Helical" evidence="1">
    <location>
        <begin position="161"/>
        <end position="187"/>
    </location>
</feature>
<evidence type="ECO:0008006" key="4">
    <source>
        <dbReference type="Google" id="ProtNLM"/>
    </source>
</evidence>
<dbReference type="OrthoDB" id="109742at2157"/>
<accession>A0A483CLJ1</accession>
<feature type="transmembrane region" description="Helical" evidence="1">
    <location>
        <begin position="343"/>
        <end position="365"/>
    </location>
</feature>
<gene>
    <name evidence="2" type="ORF">CUJ86_10060</name>
</gene>
<evidence type="ECO:0000313" key="2">
    <source>
        <dbReference type="EMBL" id="TAJ43676.1"/>
    </source>
</evidence>
<keyword evidence="1" id="KW-0812">Transmembrane</keyword>
<protein>
    <recommendedName>
        <fullName evidence="4">SMODS and SLOG-associating 2TM effector domain-containing protein</fullName>
    </recommendedName>
</protein>
<evidence type="ECO:0000256" key="1">
    <source>
        <dbReference type="SAM" id="Phobius"/>
    </source>
</evidence>
<reference evidence="2 3" key="1">
    <citation type="submission" date="2017-11" db="EMBL/GenBank/DDBJ databases">
        <title>Isolation and Characterization of Methanofollis Species from Methane Seep Offshore SW Taiwan.</title>
        <authorList>
            <person name="Teng N.-H."/>
            <person name="Lai M.-C."/>
            <person name="Chen S.-C."/>
        </authorList>
    </citation>
    <scope>NUCLEOTIDE SEQUENCE [LARGE SCALE GENOMIC DNA]</scope>
    <source>
        <strain evidence="2 3">FWC-SCC2</strain>
    </source>
</reference>
<name>A0A483CLJ1_9EURY</name>